<dbReference type="InterPro" id="IPR013083">
    <property type="entry name" value="Znf_RING/FYVE/PHD"/>
</dbReference>
<keyword evidence="5" id="KW-1185">Reference proteome</keyword>
<comment type="caution">
    <text evidence="4">The sequence shown here is derived from an EMBL/GenBank/DDBJ whole genome shotgun (WGS) entry which is preliminary data.</text>
</comment>
<feature type="domain" description="RING-type" evidence="3">
    <location>
        <begin position="36"/>
        <end position="103"/>
    </location>
</feature>
<keyword evidence="1" id="KW-0863">Zinc-finger</keyword>
<organism evidence="4 5">
    <name type="scientific">Pseudopithomyces chartarum</name>
    <dbReference type="NCBI Taxonomy" id="1892770"/>
    <lineage>
        <taxon>Eukaryota</taxon>
        <taxon>Fungi</taxon>
        <taxon>Dikarya</taxon>
        <taxon>Ascomycota</taxon>
        <taxon>Pezizomycotina</taxon>
        <taxon>Dothideomycetes</taxon>
        <taxon>Pleosporomycetidae</taxon>
        <taxon>Pleosporales</taxon>
        <taxon>Massarineae</taxon>
        <taxon>Didymosphaeriaceae</taxon>
        <taxon>Pseudopithomyces</taxon>
    </lineage>
</organism>
<dbReference type="AlphaFoldDB" id="A0AAN6M917"/>
<dbReference type="SUPFAM" id="SSF57850">
    <property type="entry name" value="RING/U-box"/>
    <property type="match status" value="1"/>
</dbReference>
<dbReference type="InterPro" id="IPR001841">
    <property type="entry name" value="Znf_RING"/>
</dbReference>
<evidence type="ECO:0000256" key="1">
    <source>
        <dbReference type="PROSITE-ProRule" id="PRU00175"/>
    </source>
</evidence>
<dbReference type="PROSITE" id="PS50089">
    <property type="entry name" value="ZF_RING_2"/>
    <property type="match status" value="1"/>
</dbReference>
<keyword evidence="1" id="KW-0862">Zinc</keyword>
<dbReference type="Gene3D" id="3.30.40.10">
    <property type="entry name" value="Zinc/RING finger domain, C3HC4 (zinc finger)"/>
    <property type="match status" value="1"/>
</dbReference>
<name>A0AAN6M917_9PLEO</name>
<accession>A0AAN6M917</accession>
<protein>
    <recommendedName>
        <fullName evidence="3">RING-type domain-containing protein</fullName>
    </recommendedName>
</protein>
<dbReference type="EMBL" id="WVTA01000001">
    <property type="protein sequence ID" value="KAK3217467.1"/>
    <property type="molecule type" value="Genomic_DNA"/>
</dbReference>
<evidence type="ECO:0000313" key="4">
    <source>
        <dbReference type="EMBL" id="KAK3217467.1"/>
    </source>
</evidence>
<dbReference type="GO" id="GO:0008270">
    <property type="term" value="F:zinc ion binding"/>
    <property type="evidence" value="ECO:0007669"/>
    <property type="project" value="UniProtKB-KW"/>
</dbReference>
<evidence type="ECO:0000313" key="5">
    <source>
        <dbReference type="Proteomes" id="UP001280581"/>
    </source>
</evidence>
<feature type="region of interest" description="Disordered" evidence="2">
    <location>
        <begin position="183"/>
        <end position="204"/>
    </location>
</feature>
<dbReference type="Proteomes" id="UP001280581">
    <property type="component" value="Unassembled WGS sequence"/>
</dbReference>
<sequence>MPAATTNPPERASIPTFVLFTTPIQLCCLEPDSRHCPICSEPYIEPQNTRPTGEDGKEWAMRVDMSATEDASTKCCRHVFGRRCLEKHINSKGPWHNKCPLCRQKWWINDAPLHHSSINEALGRRTRSGSFWRRSERGSGRQSESAREGFIGQILDTFAVAEGSERIDATVQEVEETLERLYQSRGQRSRGSDVVAAGPTVTSD</sequence>
<proteinExistence type="predicted"/>
<reference evidence="4 5" key="1">
    <citation type="submission" date="2021-02" db="EMBL/GenBank/DDBJ databases">
        <title>Genome assembly of Pseudopithomyces chartarum.</title>
        <authorList>
            <person name="Jauregui R."/>
            <person name="Singh J."/>
            <person name="Voisey C."/>
        </authorList>
    </citation>
    <scope>NUCLEOTIDE SEQUENCE [LARGE SCALE GENOMIC DNA]</scope>
    <source>
        <strain evidence="4 5">AGR01</strain>
    </source>
</reference>
<gene>
    <name evidence="4" type="ORF">GRF29_1g3167710</name>
</gene>
<keyword evidence="1" id="KW-0479">Metal-binding</keyword>
<evidence type="ECO:0000259" key="3">
    <source>
        <dbReference type="PROSITE" id="PS50089"/>
    </source>
</evidence>
<evidence type="ECO:0000256" key="2">
    <source>
        <dbReference type="SAM" id="MobiDB-lite"/>
    </source>
</evidence>